<accession>A0A067N518</accession>
<evidence type="ECO:0000313" key="3">
    <source>
        <dbReference type="Proteomes" id="UP000027073"/>
    </source>
</evidence>
<dbReference type="AlphaFoldDB" id="A0A067N518"/>
<dbReference type="EMBL" id="KL198014">
    <property type="protein sequence ID" value="KDQ22080.1"/>
    <property type="molecule type" value="Genomic_DNA"/>
</dbReference>
<feature type="compositionally biased region" description="Pro residues" evidence="1">
    <location>
        <begin position="8"/>
        <end position="20"/>
    </location>
</feature>
<evidence type="ECO:0000313" key="2">
    <source>
        <dbReference type="EMBL" id="KDQ22080.1"/>
    </source>
</evidence>
<feature type="region of interest" description="Disordered" evidence="1">
    <location>
        <begin position="1"/>
        <end position="22"/>
    </location>
</feature>
<feature type="compositionally biased region" description="Polar residues" evidence="1">
    <location>
        <begin position="308"/>
        <end position="317"/>
    </location>
</feature>
<reference evidence="3" key="1">
    <citation type="journal article" date="2014" name="Proc. Natl. Acad. Sci. U.S.A.">
        <title>Extensive sampling of basidiomycete genomes demonstrates inadequacy of the white-rot/brown-rot paradigm for wood decay fungi.</title>
        <authorList>
            <person name="Riley R."/>
            <person name="Salamov A.A."/>
            <person name="Brown D.W."/>
            <person name="Nagy L.G."/>
            <person name="Floudas D."/>
            <person name="Held B.W."/>
            <person name="Levasseur A."/>
            <person name="Lombard V."/>
            <person name="Morin E."/>
            <person name="Otillar R."/>
            <person name="Lindquist E.A."/>
            <person name="Sun H."/>
            <person name="LaButti K.M."/>
            <person name="Schmutz J."/>
            <person name="Jabbour D."/>
            <person name="Luo H."/>
            <person name="Baker S.E."/>
            <person name="Pisabarro A.G."/>
            <person name="Walton J.D."/>
            <person name="Blanchette R.A."/>
            <person name="Henrissat B."/>
            <person name="Martin F."/>
            <person name="Cullen D."/>
            <person name="Hibbett D.S."/>
            <person name="Grigoriev I.V."/>
        </authorList>
    </citation>
    <scope>NUCLEOTIDE SEQUENCE [LARGE SCALE GENOMIC DNA]</scope>
    <source>
        <strain evidence="3">PC15</strain>
    </source>
</reference>
<dbReference type="InParanoid" id="A0A067N518"/>
<dbReference type="Proteomes" id="UP000027073">
    <property type="component" value="Unassembled WGS sequence"/>
</dbReference>
<organism evidence="2 3">
    <name type="scientific">Pleurotus ostreatus (strain PC15)</name>
    <name type="common">Oyster mushroom</name>
    <dbReference type="NCBI Taxonomy" id="1137138"/>
    <lineage>
        <taxon>Eukaryota</taxon>
        <taxon>Fungi</taxon>
        <taxon>Dikarya</taxon>
        <taxon>Basidiomycota</taxon>
        <taxon>Agaricomycotina</taxon>
        <taxon>Agaricomycetes</taxon>
        <taxon>Agaricomycetidae</taxon>
        <taxon>Agaricales</taxon>
        <taxon>Pleurotineae</taxon>
        <taxon>Pleurotaceae</taxon>
        <taxon>Pleurotus</taxon>
    </lineage>
</organism>
<proteinExistence type="predicted"/>
<dbReference type="HOGENOM" id="CLU_746211_0_0_1"/>
<evidence type="ECO:0000256" key="1">
    <source>
        <dbReference type="SAM" id="MobiDB-lite"/>
    </source>
</evidence>
<protein>
    <submittedName>
        <fullName evidence="2">Uncharacterized protein</fullName>
    </submittedName>
</protein>
<dbReference type="VEuPathDB" id="FungiDB:PLEOSDRAFT_1109201"/>
<gene>
    <name evidence="2" type="ORF">PLEOSDRAFT_1109201</name>
</gene>
<sequence length="371" mass="40256">MAPSGDPINPPPTPTPPTPPNDDRLAIAIAEGVGRVVTASMEKLTSHMDASLSMFSSSITTSINSLKETLPQTPATGLRDTTTSTSNAISATQEMGTPQSNTFNAPFSFPPPVGPGANPFVPPLPASANPFVPPSTMNPAAGASSILRYFPEIEASVLQSVVKHELRPQHLHKLLTTTNTKPITPQSLIYTVDGFQVQEPSVTRELPTFNVFLKALTLYFDILSTNVLISTGNVTTYAHVAHGGYFYLRSLNHYLTIYTYRTVLDFHMVFHAKRLREMEDGDFTGWSRTDNEAVMQILQPSTAAVHSVTDCNSTSSPKPRGTKPNSPKVDQVCNNFNENRCTSPCRNGRIHKCSTCSSESHSRSACTTKST</sequence>
<name>A0A067N518_PLEO1</name>
<dbReference type="STRING" id="1137138.A0A067N518"/>
<feature type="region of interest" description="Disordered" evidence="1">
    <location>
        <begin position="308"/>
        <end position="329"/>
    </location>
</feature>
<dbReference type="OrthoDB" id="3051534at2759"/>